<dbReference type="Gene3D" id="2.60.120.920">
    <property type="match status" value="1"/>
</dbReference>
<dbReference type="SMART" id="SM00589">
    <property type="entry name" value="PRY"/>
    <property type="match status" value="1"/>
</dbReference>
<dbReference type="InterPro" id="IPR043136">
    <property type="entry name" value="B30.2/SPRY_sf"/>
</dbReference>
<dbReference type="SMART" id="SM00449">
    <property type="entry name" value="SPRY"/>
    <property type="match status" value="1"/>
</dbReference>
<dbReference type="Pfam" id="PF00622">
    <property type="entry name" value="SPRY"/>
    <property type="match status" value="1"/>
</dbReference>
<dbReference type="InterPro" id="IPR003879">
    <property type="entry name" value="Butyrophylin_SPRY"/>
</dbReference>
<dbReference type="PROSITE" id="PS50188">
    <property type="entry name" value="B302_SPRY"/>
    <property type="match status" value="1"/>
</dbReference>
<dbReference type="InterPro" id="IPR003877">
    <property type="entry name" value="SPRY_dom"/>
</dbReference>
<keyword evidence="1" id="KW-0175">Coiled coil</keyword>
<dbReference type="InterPro" id="IPR001870">
    <property type="entry name" value="B30.2/SPRY"/>
</dbReference>
<dbReference type="SUPFAM" id="SSF49899">
    <property type="entry name" value="Concanavalin A-like lectins/glucanases"/>
    <property type="match status" value="1"/>
</dbReference>
<evidence type="ECO:0000256" key="1">
    <source>
        <dbReference type="SAM" id="Coils"/>
    </source>
</evidence>
<keyword evidence="4" id="KW-1185">Reference proteome</keyword>
<feature type="domain" description="B30.2/SPRY" evidence="2">
    <location>
        <begin position="162"/>
        <end position="365"/>
    </location>
</feature>
<evidence type="ECO:0000313" key="3">
    <source>
        <dbReference type="EMBL" id="KAJ8392933.1"/>
    </source>
</evidence>
<protein>
    <recommendedName>
        <fullName evidence="2">B30.2/SPRY domain-containing protein</fullName>
    </recommendedName>
</protein>
<proteinExistence type="predicted"/>
<dbReference type="PANTHER" id="PTHR24103">
    <property type="entry name" value="E3 UBIQUITIN-PROTEIN LIGASE TRIM"/>
    <property type="match status" value="1"/>
</dbReference>
<organism evidence="3 4">
    <name type="scientific">Aldrovandia affinis</name>
    <dbReference type="NCBI Taxonomy" id="143900"/>
    <lineage>
        <taxon>Eukaryota</taxon>
        <taxon>Metazoa</taxon>
        <taxon>Chordata</taxon>
        <taxon>Craniata</taxon>
        <taxon>Vertebrata</taxon>
        <taxon>Euteleostomi</taxon>
        <taxon>Actinopterygii</taxon>
        <taxon>Neopterygii</taxon>
        <taxon>Teleostei</taxon>
        <taxon>Notacanthiformes</taxon>
        <taxon>Halosauridae</taxon>
        <taxon>Aldrovandia</taxon>
    </lineage>
</organism>
<dbReference type="InterPro" id="IPR050143">
    <property type="entry name" value="TRIM/RBCC"/>
</dbReference>
<dbReference type="InterPro" id="IPR013320">
    <property type="entry name" value="ConA-like_dom_sf"/>
</dbReference>
<reference evidence="3" key="1">
    <citation type="journal article" date="2023" name="Science">
        <title>Genome structures resolve the early diversification of teleost fishes.</title>
        <authorList>
            <person name="Parey E."/>
            <person name="Louis A."/>
            <person name="Montfort J."/>
            <person name="Bouchez O."/>
            <person name="Roques C."/>
            <person name="Iampietro C."/>
            <person name="Lluch J."/>
            <person name="Castinel A."/>
            <person name="Donnadieu C."/>
            <person name="Desvignes T."/>
            <person name="Floi Bucao C."/>
            <person name="Jouanno E."/>
            <person name="Wen M."/>
            <person name="Mejri S."/>
            <person name="Dirks R."/>
            <person name="Jansen H."/>
            <person name="Henkel C."/>
            <person name="Chen W.J."/>
            <person name="Zahm M."/>
            <person name="Cabau C."/>
            <person name="Klopp C."/>
            <person name="Thompson A.W."/>
            <person name="Robinson-Rechavi M."/>
            <person name="Braasch I."/>
            <person name="Lecointre G."/>
            <person name="Bobe J."/>
            <person name="Postlethwait J.H."/>
            <person name="Berthelot C."/>
            <person name="Roest Crollius H."/>
            <person name="Guiguen Y."/>
        </authorList>
    </citation>
    <scope>NUCLEOTIDE SEQUENCE</scope>
    <source>
        <strain evidence="3">NC1722</strain>
    </source>
</reference>
<evidence type="ECO:0000313" key="4">
    <source>
        <dbReference type="Proteomes" id="UP001221898"/>
    </source>
</evidence>
<gene>
    <name evidence="3" type="ORF">AAFF_G00071370</name>
</gene>
<sequence>MSNNHMKDTNNNCDKSLLTAHKEKLIQAIKRIKHESDECWTAERETYIQSVSVENKFDDLEREIRAEYGNLHRFLEMEEDMDMERLRREREKRLKQLRERERKIAEQGKDLERAIDTLNNKLKEEDSPKLLKDIKDLLKRCQVKFIPPAEVNSEVQSGQFVGPMQYRIWKHMKSSLYPNISSISFDPETAHPLLSLNPSFTSVWFEENKEGMIKEAEADNPHRFNYYYCIMGREGFIHGRHYWEVEVGHKTAWRVGVAREDVCRGEMNSSTEANGFWTLALKNGTIQACTDPRPTPVPVSVWPTRIGVFLDCEKEEVSFYDAVTMMPIFSFPMGTILLPLLPFFNPCDTDEGKNTAPLSLFHPSL</sequence>
<dbReference type="FunFam" id="2.60.120.920:FF:000004">
    <property type="entry name" value="Butyrophilin subfamily 1 member A1"/>
    <property type="match status" value="1"/>
</dbReference>
<comment type="caution">
    <text evidence="3">The sequence shown here is derived from an EMBL/GenBank/DDBJ whole genome shotgun (WGS) entry which is preliminary data.</text>
</comment>
<feature type="coiled-coil region" evidence="1">
    <location>
        <begin position="83"/>
        <end position="114"/>
    </location>
</feature>
<accession>A0AAD7RYY4</accession>
<dbReference type="Pfam" id="PF13765">
    <property type="entry name" value="PRY"/>
    <property type="match status" value="1"/>
</dbReference>
<dbReference type="Proteomes" id="UP001221898">
    <property type="component" value="Unassembled WGS sequence"/>
</dbReference>
<dbReference type="InterPro" id="IPR006574">
    <property type="entry name" value="PRY"/>
</dbReference>
<dbReference type="EMBL" id="JAINUG010000142">
    <property type="protein sequence ID" value="KAJ8392933.1"/>
    <property type="molecule type" value="Genomic_DNA"/>
</dbReference>
<evidence type="ECO:0000259" key="2">
    <source>
        <dbReference type="PROSITE" id="PS50188"/>
    </source>
</evidence>
<dbReference type="PRINTS" id="PR01407">
    <property type="entry name" value="BUTYPHLNCDUF"/>
</dbReference>
<name>A0AAD7RYY4_9TELE</name>
<dbReference type="CDD" id="cd13733">
    <property type="entry name" value="SPRY_PRY_C-I_1"/>
    <property type="match status" value="1"/>
</dbReference>
<dbReference type="AlphaFoldDB" id="A0AAD7RYY4"/>